<evidence type="ECO:0000313" key="2">
    <source>
        <dbReference type="EMBL" id="CEG34559.1"/>
    </source>
</evidence>
<evidence type="ECO:0000313" key="3">
    <source>
        <dbReference type="Proteomes" id="UP000182110"/>
    </source>
</evidence>
<sequence>MSKITNEVLRFIGIVLFIFAVQGLIRPLFNMFFGHSLTFNLFSLPSTASLVLYVIILVLGIWLVKKTKPFDSEKK</sequence>
<comment type="caution">
    <text evidence="2">The sequence shown here is derived from an EMBL/GenBank/DDBJ whole genome shotgun (WGS) entry which is preliminary data.</text>
</comment>
<dbReference type="AlphaFoldDB" id="A0AAN2PM44"/>
<gene>
    <name evidence="2" type="ORF">BN1180_04762</name>
</gene>
<organism evidence="2 3">
    <name type="scientific">Peribacillus simplex</name>
    <dbReference type="NCBI Taxonomy" id="1478"/>
    <lineage>
        <taxon>Bacteria</taxon>
        <taxon>Bacillati</taxon>
        <taxon>Bacillota</taxon>
        <taxon>Bacilli</taxon>
        <taxon>Bacillales</taxon>
        <taxon>Bacillaceae</taxon>
        <taxon>Peribacillus</taxon>
    </lineage>
</organism>
<keyword evidence="1" id="KW-0812">Transmembrane</keyword>
<keyword evidence="1" id="KW-0472">Membrane</keyword>
<protein>
    <submittedName>
        <fullName evidence="2">Uncharacterized protein</fullName>
    </submittedName>
</protein>
<accession>A0AAN2PM44</accession>
<dbReference type="Proteomes" id="UP000182110">
    <property type="component" value="Unassembled WGS sequence"/>
</dbReference>
<keyword evidence="1" id="KW-1133">Transmembrane helix</keyword>
<feature type="transmembrane region" description="Helical" evidence="1">
    <location>
        <begin position="7"/>
        <end position="29"/>
    </location>
</feature>
<keyword evidence="3" id="KW-1185">Reference proteome</keyword>
<evidence type="ECO:0000256" key="1">
    <source>
        <dbReference type="SAM" id="Phobius"/>
    </source>
</evidence>
<proteinExistence type="predicted"/>
<dbReference type="EMBL" id="CCXW01000001">
    <property type="protein sequence ID" value="CEG34559.1"/>
    <property type="molecule type" value="Genomic_DNA"/>
</dbReference>
<feature type="transmembrane region" description="Helical" evidence="1">
    <location>
        <begin position="41"/>
        <end position="64"/>
    </location>
</feature>
<name>A0AAN2PM44_9BACI</name>
<reference evidence="2 3" key="1">
    <citation type="journal article" date="2014" name="Genome Announc.">
        <title>Genome Sequence of Bacillus simplex Strain P558, Isolated from a Human Fecal Sample.</title>
        <authorList>
            <person name="Croce O."/>
            <person name="Hugon P."/>
            <person name="Lagier J.C."/>
            <person name="Bibi F."/>
            <person name="Robert C."/>
            <person name="Azhar E.I."/>
            <person name="Raoult D."/>
            <person name="Fournier P.E."/>
        </authorList>
    </citation>
    <scope>NUCLEOTIDE SEQUENCE [LARGE SCALE GENOMIC DNA]</scope>
    <source>
        <strain evidence="2 3">P558</strain>
    </source>
</reference>